<dbReference type="HOGENOM" id="CLU_2883710_0_0_3"/>
<name>K9XY56_STAC7</name>
<sequence length="63" mass="6940">MMFCDQSTTIKLIIPNLGVRFCKFMAKQKADALEKCQSPKAYCKFCAKKLIVSVQAFSAASGT</sequence>
<dbReference type="EMBL" id="CP003653">
    <property type="protein sequence ID" value="AFZ37468.1"/>
    <property type="molecule type" value="Genomic_DNA"/>
</dbReference>
<protein>
    <submittedName>
        <fullName evidence="1">Uncharacterized protein</fullName>
    </submittedName>
</protein>
<reference evidence="2" key="1">
    <citation type="journal article" date="2013" name="Proc. Natl. Acad. Sci. U.S.A.">
        <title>Improving the coverage of the cyanobacterial phylum using diversity-driven genome sequencing.</title>
        <authorList>
            <person name="Shih P.M."/>
            <person name="Wu D."/>
            <person name="Latifi A."/>
            <person name="Axen S.D."/>
            <person name="Fewer D.P."/>
            <person name="Talla E."/>
            <person name="Calteau A."/>
            <person name="Cai F."/>
            <person name="Tandeau de Marsac N."/>
            <person name="Rippka R."/>
            <person name="Herdman M."/>
            <person name="Sivonen K."/>
            <person name="Coursin T."/>
            <person name="Laurent T."/>
            <person name="Goodwin L."/>
            <person name="Nolan M."/>
            <person name="Davenport K.W."/>
            <person name="Han C.S."/>
            <person name="Rubin E.M."/>
            <person name="Eisen J.A."/>
            <person name="Woyke T."/>
            <person name="Gugger M."/>
            <person name="Kerfeld C.A."/>
        </authorList>
    </citation>
    <scope>NUCLEOTIDE SEQUENCE [LARGE SCALE GENOMIC DNA]</scope>
    <source>
        <strain evidence="2">ATCC 29371 / PCC 7437</strain>
    </source>
</reference>
<proteinExistence type="predicted"/>
<organism evidence="1 2">
    <name type="scientific">Stanieria cyanosphaera (strain ATCC 29371 / PCC 7437)</name>
    <dbReference type="NCBI Taxonomy" id="111780"/>
    <lineage>
        <taxon>Bacteria</taxon>
        <taxon>Bacillati</taxon>
        <taxon>Cyanobacteriota</taxon>
        <taxon>Cyanophyceae</taxon>
        <taxon>Pleurocapsales</taxon>
        <taxon>Dermocarpellaceae</taxon>
        <taxon>Stanieria</taxon>
    </lineage>
</organism>
<accession>K9XY56</accession>
<evidence type="ECO:0000313" key="1">
    <source>
        <dbReference type="EMBL" id="AFZ37468.1"/>
    </source>
</evidence>
<dbReference type="Proteomes" id="UP000010473">
    <property type="component" value="Chromosome"/>
</dbReference>
<evidence type="ECO:0000313" key="2">
    <source>
        <dbReference type="Proteomes" id="UP000010473"/>
    </source>
</evidence>
<keyword evidence="2" id="KW-1185">Reference proteome</keyword>
<dbReference type="AlphaFoldDB" id="K9XY56"/>
<dbReference type="KEGG" id="scs:Sta7437_3986"/>
<gene>
    <name evidence="1" type="ordered locus">Sta7437_3986</name>
</gene>